<evidence type="ECO:0000313" key="2">
    <source>
        <dbReference type="EMBL" id="KAG0446107.1"/>
    </source>
</evidence>
<protein>
    <submittedName>
        <fullName evidence="3">Uncharacterized protein</fullName>
    </submittedName>
</protein>
<accession>A0A835P8U5</accession>
<feature type="region of interest" description="Disordered" evidence="1">
    <location>
        <begin position="122"/>
        <end position="166"/>
    </location>
</feature>
<sequence>MEQGCNQLKKASKACQRLKWCMLKRVSDGNHAHRSNSVSKTKLMESASYLTSAKNFNLRAVLEAVPGLHLHHDSPFASSPSFSRVGEPTVFNGILPERSRRLVVISYRGTGGGLMCWESGRREERGAGSASSAQNKPPGPGLASKKTLACTRKRNEPKSHLGKNGN</sequence>
<evidence type="ECO:0000313" key="5">
    <source>
        <dbReference type="Proteomes" id="UP000639772"/>
    </source>
</evidence>
<evidence type="ECO:0000256" key="1">
    <source>
        <dbReference type="SAM" id="MobiDB-lite"/>
    </source>
</evidence>
<dbReference type="Proteomes" id="UP000639772">
    <property type="component" value="Unassembled WGS sequence"/>
</dbReference>
<gene>
    <name evidence="3" type="ORF">HPP92_028994</name>
    <name evidence="2" type="ORF">HPP92_029006</name>
</gene>
<dbReference type="EMBL" id="JADCNL010000614">
    <property type="protein sequence ID" value="KAG0446112.1"/>
    <property type="molecule type" value="Genomic_DNA"/>
</dbReference>
<comment type="caution">
    <text evidence="3">The sequence shown here is derived from an EMBL/GenBank/DDBJ whole genome shotgun (WGS) entry which is preliminary data.</text>
</comment>
<dbReference type="EMBL" id="JADCNM010000615">
    <property type="protein sequence ID" value="KAG0446107.1"/>
    <property type="molecule type" value="Genomic_DNA"/>
</dbReference>
<evidence type="ECO:0000313" key="4">
    <source>
        <dbReference type="Proteomes" id="UP000636800"/>
    </source>
</evidence>
<reference evidence="4 5" key="1">
    <citation type="journal article" date="2020" name="Nat. Food">
        <title>A phased Vanilla planifolia genome enables genetic improvement of flavour and production.</title>
        <authorList>
            <person name="Hasing T."/>
            <person name="Tang H."/>
            <person name="Brym M."/>
            <person name="Khazi F."/>
            <person name="Huang T."/>
            <person name="Chambers A.H."/>
        </authorList>
    </citation>
    <scope>NUCLEOTIDE SEQUENCE [LARGE SCALE GENOMIC DNA]</scope>
    <source>
        <tissue evidence="3">Leaf</tissue>
    </source>
</reference>
<proteinExistence type="predicted"/>
<organism evidence="3 4">
    <name type="scientific">Vanilla planifolia</name>
    <name type="common">Vanilla</name>
    <dbReference type="NCBI Taxonomy" id="51239"/>
    <lineage>
        <taxon>Eukaryota</taxon>
        <taxon>Viridiplantae</taxon>
        <taxon>Streptophyta</taxon>
        <taxon>Embryophyta</taxon>
        <taxon>Tracheophyta</taxon>
        <taxon>Spermatophyta</taxon>
        <taxon>Magnoliopsida</taxon>
        <taxon>Liliopsida</taxon>
        <taxon>Asparagales</taxon>
        <taxon>Orchidaceae</taxon>
        <taxon>Vanilloideae</taxon>
        <taxon>Vanilleae</taxon>
        <taxon>Vanilla</taxon>
    </lineage>
</organism>
<keyword evidence="4" id="KW-1185">Reference proteome</keyword>
<dbReference type="Proteomes" id="UP000636800">
    <property type="component" value="Unassembled WGS sequence"/>
</dbReference>
<name>A0A835P8U5_VANPL</name>
<evidence type="ECO:0000313" key="3">
    <source>
        <dbReference type="EMBL" id="KAG0446112.1"/>
    </source>
</evidence>
<dbReference type="AlphaFoldDB" id="A0A835P8U5"/>